<proteinExistence type="predicted"/>
<dbReference type="EMBL" id="FWXZ01000006">
    <property type="protein sequence ID" value="SMC81341.1"/>
    <property type="molecule type" value="Genomic_DNA"/>
</dbReference>
<evidence type="ECO:0000313" key="2">
    <source>
        <dbReference type="Proteomes" id="UP000192328"/>
    </source>
</evidence>
<reference evidence="1" key="1">
    <citation type="submission" date="2017-04" db="EMBL/GenBank/DDBJ databases">
        <authorList>
            <person name="Varghese N."/>
            <person name="Submissions S."/>
        </authorList>
    </citation>
    <scope>NUCLEOTIDE SEQUENCE</scope>
    <source>
        <strain evidence="1">WTE2008</strain>
    </source>
</reference>
<evidence type="ECO:0000313" key="1">
    <source>
        <dbReference type="EMBL" id="SMC81341.1"/>
    </source>
</evidence>
<accession>A0AC61PP94</accession>
<name>A0AC61PP94_9FIRM</name>
<organism evidence="1 2">
    <name type="scientific">Aristaeella lactis</name>
    <dbReference type="NCBI Taxonomy" id="3046383"/>
    <lineage>
        <taxon>Bacteria</taxon>
        <taxon>Bacillati</taxon>
        <taxon>Bacillota</taxon>
        <taxon>Clostridia</taxon>
        <taxon>Eubacteriales</taxon>
        <taxon>Aristaeellaceae</taxon>
        <taxon>Aristaeella</taxon>
    </lineage>
</organism>
<dbReference type="Proteomes" id="UP000192328">
    <property type="component" value="Unassembled WGS sequence"/>
</dbReference>
<keyword evidence="2" id="KW-1185">Reference proteome</keyword>
<sequence>MLDRTIPFYNTILRCDKYTFQPITLPDAYRIISYQPGFEQDWARLEYSAGDFGSEKEAVEYFQGKYLSGDGSTDDLLFTLDNSGKVIGSCISWTDDRNGHPVNSLHWLIVEEYCQRKGLGRALCIAAMNRFYQKGCEPVYIHTQPWSWKAILLYSSLGFRIQKTDTFSAYINQYREAMETLKGILPEEQYSMLEKAAEE</sequence>
<protein>
    <submittedName>
        <fullName evidence="1">Protein N-acetyltransferase, RimJ/RimL family</fullName>
    </submittedName>
</protein>
<comment type="caution">
    <text evidence="1">The sequence shown here is derived from an EMBL/GenBank/DDBJ whole genome shotgun (WGS) entry which is preliminary data.</text>
</comment>
<gene>
    <name evidence="1" type="ORF">SAMN06297397_2674</name>
</gene>